<sequence>MPRNVLGLVGRSGSGKTTLLEAMLPLLRARGLHVNVIKHSHHDITLEPPGKDSARFRAAGAQEVMIASPWRFAIMHELHGQPEPELAEQLARLAPADLTLLEGFKRQPIAQLEVYRPALQLPPLHTQPGSGIIAVASDAPPPPGAALPWLPLNAPQQVLDFILAQLQLA</sequence>
<evidence type="ECO:0000259" key="1">
    <source>
        <dbReference type="Pfam" id="PF03205"/>
    </source>
</evidence>
<dbReference type="Pfam" id="PF03205">
    <property type="entry name" value="MobB"/>
    <property type="match status" value="1"/>
</dbReference>
<dbReference type="InterPro" id="IPR027417">
    <property type="entry name" value="P-loop_NTPase"/>
</dbReference>
<gene>
    <name evidence="2" type="primary">mobB</name>
    <name evidence="2" type="ORF">CK620_01725</name>
</gene>
<evidence type="ECO:0000313" key="3">
    <source>
        <dbReference type="Proteomes" id="UP000217999"/>
    </source>
</evidence>
<organism evidence="2 3">
    <name type="scientific">Vandammella animalimorsus</name>
    <dbReference type="NCBI Taxonomy" id="2029117"/>
    <lineage>
        <taxon>Bacteria</taxon>
        <taxon>Pseudomonadati</taxon>
        <taxon>Pseudomonadota</taxon>
        <taxon>Betaproteobacteria</taxon>
        <taxon>Burkholderiales</taxon>
        <taxon>Comamonadaceae</taxon>
        <taxon>Vandammella</taxon>
    </lineage>
</organism>
<dbReference type="Gene3D" id="3.40.50.300">
    <property type="entry name" value="P-loop containing nucleotide triphosphate hydrolases"/>
    <property type="match status" value="1"/>
</dbReference>
<dbReference type="Proteomes" id="UP000217999">
    <property type="component" value="Unassembled WGS sequence"/>
</dbReference>
<feature type="domain" description="Molybdopterin-guanine dinucleotide biosynthesis protein B (MobB)" evidence="1">
    <location>
        <begin position="5"/>
        <end position="138"/>
    </location>
</feature>
<evidence type="ECO:0000313" key="2">
    <source>
        <dbReference type="EMBL" id="PAT36309.1"/>
    </source>
</evidence>
<name>A0A2A2AFD4_9BURK</name>
<comment type="caution">
    <text evidence="2">The sequence shown here is derived from an EMBL/GenBank/DDBJ whole genome shotgun (WGS) entry which is preliminary data.</text>
</comment>
<dbReference type="CDD" id="cd03116">
    <property type="entry name" value="MobB"/>
    <property type="match status" value="1"/>
</dbReference>
<reference evidence="2 3" key="1">
    <citation type="submission" date="2017-08" db="EMBL/GenBank/DDBJ databases">
        <title>WGS of Clinical strains of the CDC Group NO-1 linked to zoonotic infections in humans.</title>
        <authorList>
            <person name="Bernier A.-M."/>
            <person name="Bernard K."/>
        </authorList>
    </citation>
    <scope>NUCLEOTIDE SEQUENCE [LARGE SCALE GENOMIC DNA]</scope>
    <source>
        <strain evidence="2 3">NML03-0146</strain>
    </source>
</reference>
<dbReference type="NCBIfam" id="TIGR00176">
    <property type="entry name" value="mobB"/>
    <property type="match status" value="1"/>
</dbReference>
<dbReference type="InterPro" id="IPR052539">
    <property type="entry name" value="MGD_biosynthesis_adapter"/>
</dbReference>
<dbReference type="AlphaFoldDB" id="A0A2A2AFD4"/>
<dbReference type="SUPFAM" id="SSF52540">
    <property type="entry name" value="P-loop containing nucleoside triphosphate hydrolases"/>
    <property type="match status" value="1"/>
</dbReference>
<protein>
    <submittedName>
        <fullName evidence="2">Molybdopterin-guanine dinucleotide biosynthesis protein B</fullName>
    </submittedName>
</protein>
<dbReference type="PANTHER" id="PTHR40072:SF1">
    <property type="entry name" value="MOLYBDOPTERIN-GUANINE DINUCLEOTIDE BIOSYNTHESIS ADAPTER PROTEIN"/>
    <property type="match status" value="1"/>
</dbReference>
<dbReference type="PANTHER" id="PTHR40072">
    <property type="entry name" value="MOLYBDOPTERIN-GUANINE DINUCLEOTIDE BIOSYNTHESIS ADAPTER PROTEIN-RELATED"/>
    <property type="match status" value="1"/>
</dbReference>
<proteinExistence type="predicted"/>
<dbReference type="GO" id="GO:0006777">
    <property type="term" value="P:Mo-molybdopterin cofactor biosynthetic process"/>
    <property type="evidence" value="ECO:0007669"/>
    <property type="project" value="InterPro"/>
</dbReference>
<dbReference type="EMBL" id="NSJF01000001">
    <property type="protein sequence ID" value="PAT36309.1"/>
    <property type="molecule type" value="Genomic_DNA"/>
</dbReference>
<dbReference type="InterPro" id="IPR004435">
    <property type="entry name" value="MobB_dom"/>
</dbReference>
<dbReference type="GO" id="GO:0005525">
    <property type="term" value="F:GTP binding"/>
    <property type="evidence" value="ECO:0007669"/>
    <property type="project" value="InterPro"/>
</dbReference>
<accession>A0A2A2AFD4</accession>